<name>A0ABQ3ZMP6_9ACTN</name>
<evidence type="ECO:0000313" key="1">
    <source>
        <dbReference type="EMBL" id="GIE19778.1"/>
    </source>
</evidence>
<gene>
    <name evidence="1" type="ORF">Ahu01nite_028800</name>
</gene>
<dbReference type="Proteomes" id="UP000603200">
    <property type="component" value="Unassembled WGS sequence"/>
</dbReference>
<sequence length="215" mass="23655">MQPDQQPMENYFLLMDPDWRPRPEDEVPPIEAVIGLWPIAADGVVGSFRSNPDYEPRDEDSVTDPLDAMLRLAMQGQIRAEQLQVMIRDALLGAALNGDGRPLIVKSPDDVRCVVVATSSAQQRRVTSPDWQQVDLMALVSLLPDGVDVLFNPGGPVPFRLTGDFIRETAIMGDDEVAAAYDTFREDQAGQGLEVIPWVVGDDEAEVTVETVPAR</sequence>
<accession>A0ABQ3ZMP6</accession>
<reference evidence="1 2" key="1">
    <citation type="submission" date="2021-01" db="EMBL/GenBank/DDBJ databases">
        <title>Whole genome shotgun sequence of Actinoplanes humidus NBRC 14915.</title>
        <authorList>
            <person name="Komaki H."/>
            <person name="Tamura T."/>
        </authorList>
    </citation>
    <scope>NUCLEOTIDE SEQUENCE [LARGE SCALE GENOMIC DNA]</scope>
    <source>
        <strain evidence="1 2">NBRC 14915</strain>
    </source>
</reference>
<organism evidence="1 2">
    <name type="scientific">Winogradskya humida</name>
    <dbReference type="NCBI Taxonomy" id="113566"/>
    <lineage>
        <taxon>Bacteria</taxon>
        <taxon>Bacillati</taxon>
        <taxon>Actinomycetota</taxon>
        <taxon>Actinomycetes</taxon>
        <taxon>Micromonosporales</taxon>
        <taxon>Micromonosporaceae</taxon>
        <taxon>Winogradskya</taxon>
    </lineage>
</organism>
<dbReference type="EMBL" id="BOMN01000032">
    <property type="protein sequence ID" value="GIE19778.1"/>
    <property type="molecule type" value="Genomic_DNA"/>
</dbReference>
<proteinExistence type="predicted"/>
<protein>
    <recommendedName>
        <fullName evidence="3">Type VII secretion system-associated protein</fullName>
    </recommendedName>
</protein>
<keyword evidence="2" id="KW-1185">Reference proteome</keyword>
<dbReference type="InterPro" id="IPR047659">
    <property type="entry name" value="T7SS_assoc"/>
</dbReference>
<dbReference type="NCBIfam" id="NF033532">
    <property type="entry name" value="lone7para_assoc"/>
    <property type="match status" value="1"/>
</dbReference>
<evidence type="ECO:0000313" key="2">
    <source>
        <dbReference type="Proteomes" id="UP000603200"/>
    </source>
</evidence>
<comment type="caution">
    <text evidence="1">The sequence shown here is derived from an EMBL/GenBank/DDBJ whole genome shotgun (WGS) entry which is preliminary data.</text>
</comment>
<evidence type="ECO:0008006" key="3">
    <source>
        <dbReference type="Google" id="ProtNLM"/>
    </source>
</evidence>